<feature type="non-terminal residue" evidence="2">
    <location>
        <position position="971"/>
    </location>
</feature>
<evidence type="ECO:0000256" key="1">
    <source>
        <dbReference type="SAM" id="MobiDB-lite"/>
    </source>
</evidence>
<feature type="compositionally biased region" description="Basic and acidic residues" evidence="1">
    <location>
        <begin position="432"/>
        <end position="451"/>
    </location>
</feature>
<sequence>ALKKTAKDTEQANAILTSIPNLDRAGTNVDTALFCKRETEQPEYFEEMAQKSALYKENIHPNEKPPNSRRRREGTGRVSSRRPFTIKSSSFGSNLNVQKDPRTLQDVDEFFAHAERQETAEAILRKMRGENSPVAFCSQQSLKPRVRRQGSGRTTKSKNFDLELLGNTEKYTQLDREMLDVEEEDPISTFKSGAEQSCEILIETGHGRTNKILSFQESGHEKCPSETVNGVLQHQRDVQLGSNLKNCLQVHDQHSLAHGGGVEALQLNPVQQEEALCGSEAEETVNMPFSNSFSSQNSDSNAIQQLIKEYMKLNADKTVLAQISRSGHKIDNIGMSYPKDSDCDRQYAFQQSQTESSNTICSQSLFTDEAKTIMQPNESPKNFHLTGFDRTPRKSFCQKPTGISCPLTSPTPPSKISAALKLQRKRKIRIEGKSQDACKSPIENRDEEAAKVHTSSHSHIPRRPHISPPYHMSGKFQASSPSQISRNFCLSIPLKKGESSGVRRLSFDSSSRSPKKDEVNSGESLNDARAMDLATSSKFYEENDRAKMTTTDVDLSNLTVLSPQKSTPVTKPPNFNVLVSEQTEKDVLGSASGKQIEESLVTLHKMNMKKVETVTTFVDLSNVAALIPQKCTPVSSSEPPSFNVFVSDQTEKDVLGCVSGEQTEGSLVTLHKKNMKQVETVTDFVDLSKVAALRPEKSTPVNSIEPPNFNILVSEQMKKDVLGSTSGEQTEESPITLHKKNIKQVEIMTTDVDLSNVTALSPQKSTPVNSAEPPNFNVLVSDQMEKDVHGSASGEQIEESMVTLGKENVEKDNVSEDLHTFLTAEITSPHPISITIHLQKSVSTMTLASDTPHMIICNVGKQQHQSPEDYIPINLQLCNLSNMLLVTQKKRKALKEQATWVQYDLGDSYGDSERFVTNLGIFHSNHLGKPKERVYPNESLFMQPLTRNIRSLGATNKHRFLTVVVSRTLLI</sequence>
<organism evidence="2 3">
    <name type="scientific">Taxus chinensis</name>
    <name type="common">Chinese yew</name>
    <name type="synonym">Taxus wallichiana var. chinensis</name>
    <dbReference type="NCBI Taxonomy" id="29808"/>
    <lineage>
        <taxon>Eukaryota</taxon>
        <taxon>Viridiplantae</taxon>
        <taxon>Streptophyta</taxon>
        <taxon>Embryophyta</taxon>
        <taxon>Tracheophyta</taxon>
        <taxon>Spermatophyta</taxon>
        <taxon>Pinopsida</taxon>
        <taxon>Pinidae</taxon>
        <taxon>Conifers II</taxon>
        <taxon>Cupressales</taxon>
        <taxon>Taxaceae</taxon>
        <taxon>Taxus</taxon>
    </lineage>
</organism>
<name>A0AA38GJ94_TAXCH</name>
<gene>
    <name evidence="2" type="ORF">KI387_017522</name>
</gene>
<protein>
    <submittedName>
        <fullName evidence="2">Uncharacterized protein</fullName>
    </submittedName>
</protein>
<keyword evidence="3" id="KW-1185">Reference proteome</keyword>
<dbReference type="EMBL" id="JAHRHJ020000003">
    <property type="protein sequence ID" value="KAH9322883.1"/>
    <property type="molecule type" value="Genomic_DNA"/>
</dbReference>
<feature type="region of interest" description="Disordered" evidence="1">
    <location>
        <begin position="55"/>
        <end position="98"/>
    </location>
</feature>
<feature type="region of interest" description="Disordered" evidence="1">
    <location>
        <begin position="432"/>
        <end position="479"/>
    </location>
</feature>
<feature type="compositionally biased region" description="Basic residues" evidence="1">
    <location>
        <begin position="454"/>
        <end position="465"/>
    </location>
</feature>
<dbReference type="AlphaFoldDB" id="A0AA38GJ94"/>
<evidence type="ECO:0000313" key="3">
    <source>
        <dbReference type="Proteomes" id="UP000824469"/>
    </source>
</evidence>
<evidence type="ECO:0000313" key="2">
    <source>
        <dbReference type="EMBL" id="KAH9322883.1"/>
    </source>
</evidence>
<dbReference type="Proteomes" id="UP000824469">
    <property type="component" value="Unassembled WGS sequence"/>
</dbReference>
<proteinExistence type="predicted"/>
<accession>A0AA38GJ94</accession>
<comment type="caution">
    <text evidence="2">The sequence shown here is derived from an EMBL/GenBank/DDBJ whole genome shotgun (WGS) entry which is preliminary data.</text>
</comment>
<feature type="compositionally biased region" description="Polar residues" evidence="1">
    <location>
        <begin position="86"/>
        <end position="97"/>
    </location>
</feature>
<feature type="region of interest" description="Disordered" evidence="1">
    <location>
        <begin position="500"/>
        <end position="528"/>
    </location>
</feature>
<reference evidence="2 3" key="1">
    <citation type="journal article" date="2021" name="Nat. Plants">
        <title>The Taxus genome provides insights into paclitaxel biosynthesis.</title>
        <authorList>
            <person name="Xiong X."/>
            <person name="Gou J."/>
            <person name="Liao Q."/>
            <person name="Li Y."/>
            <person name="Zhou Q."/>
            <person name="Bi G."/>
            <person name="Li C."/>
            <person name="Du R."/>
            <person name="Wang X."/>
            <person name="Sun T."/>
            <person name="Guo L."/>
            <person name="Liang H."/>
            <person name="Lu P."/>
            <person name="Wu Y."/>
            <person name="Zhang Z."/>
            <person name="Ro D.K."/>
            <person name="Shang Y."/>
            <person name="Huang S."/>
            <person name="Yan J."/>
        </authorList>
    </citation>
    <scope>NUCLEOTIDE SEQUENCE [LARGE SCALE GENOMIC DNA]</scope>
    <source>
        <strain evidence="2">Ta-2019</strain>
    </source>
</reference>